<comment type="caution">
    <text evidence="2">The sequence shown here is derived from an EMBL/GenBank/DDBJ whole genome shotgun (WGS) entry which is preliminary data.</text>
</comment>
<reference evidence="2 3" key="1">
    <citation type="submission" date="2024-03" db="EMBL/GenBank/DDBJ databases">
        <authorList>
            <person name="Martinez-Hernandez J."/>
        </authorList>
    </citation>
    <scope>NUCLEOTIDE SEQUENCE [LARGE SCALE GENOMIC DNA]</scope>
</reference>
<gene>
    <name evidence="2" type="ORF">LLUT_LOCUS27160</name>
</gene>
<keyword evidence="3" id="KW-1185">Reference proteome</keyword>
<proteinExistence type="predicted"/>
<dbReference type="EMBL" id="CAXHTB010000019">
    <property type="protein sequence ID" value="CAL0326100.1"/>
    <property type="molecule type" value="Genomic_DNA"/>
</dbReference>
<evidence type="ECO:0000313" key="3">
    <source>
        <dbReference type="Proteomes" id="UP001497480"/>
    </source>
</evidence>
<name>A0AAV1XYF0_LUPLU</name>
<feature type="transmembrane region" description="Helical" evidence="1">
    <location>
        <begin position="12"/>
        <end position="30"/>
    </location>
</feature>
<accession>A0AAV1XYF0</accession>
<dbReference type="Proteomes" id="UP001497480">
    <property type="component" value="Unassembled WGS sequence"/>
</dbReference>
<evidence type="ECO:0000313" key="2">
    <source>
        <dbReference type="EMBL" id="CAL0326100.1"/>
    </source>
</evidence>
<organism evidence="2 3">
    <name type="scientific">Lupinus luteus</name>
    <name type="common">European yellow lupine</name>
    <dbReference type="NCBI Taxonomy" id="3873"/>
    <lineage>
        <taxon>Eukaryota</taxon>
        <taxon>Viridiplantae</taxon>
        <taxon>Streptophyta</taxon>
        <taxon>Embryophyta</taxon>
        <taxon>Tracheophyta</taxon>
        <taxon>Spermatophyta</taxon>
        <taxon>Magnoliopsida</taxon>
        <taxon>eudicotyledons</taxon>
        <taxon>Gunneridae</taxon>
        <taxon>Pentapetalae</taxon>
        <taxon>rosids</taxon>
        <taxon>fabids</taxon>
        <taxon>Fabales</taxon>
        <taxon>Fabaceae</taxon>
        <taxon>Papilionoideae</taxon>
        <taxon>50 kb inversion clade</taxon>
        <taxon>genistoids sensu lato</taxon>
        <taxon>core genistoids</taxon>
        <taxon>Genisteae</taxon>
        <taxon>Lupinus</taxon>
    </lineage>
</organism>
<dbReference type="AlphaFoldDB" id="A0AAV1XYF0"/>
<protein>
    <submittedName>
        <fullName evidence="2">Uncharacterized protein</fullName>
    </submittedName>
</protein>
<sequence>MSERYSCPYLRRALKSLMGVLLSTSFTFILERDLSRWRLGWNIKLLSIAYGVCNLHNFLVGMLSS</sequence>
<keyword evidence="1" id="KW-0812">Transmembrane</keyword>
<feature type="transmembrane region" description="Helical" evidence="1">
    <location>
        <begin position="42"/>
        <end position="63"/>
    </location>
</feature>
<keyword evidence="1" id="KW-0472">Membrane</keyword>
<keyword evidence="1" id="KW-1133">Transmembrane helix</keyword>
<evidence type="ECO:0000256" key="1">
    <source>
        <dbReference type="SAM" id="Phobius"/>
    </source>
</evidence>